<reference evidence="16" key="1">
    <citation type="submission" date="2022-10" db="EMBL/GenBank/DDBJ databases">
        <title>Novel sulphate-reducing endosymbionts in the free-living metamonad Anaeramoeba.</title>
        <authorList>
            <person name="Jerlstrom-Hultqvist J."/>
            <person name="Cepicka I."/>
            <person name="Gallot-Lavallee L."/>
            <person name="Salas-Leiva D."/>
            <person name="Curtis B.A."/>
            <person name="Zahonova K."/>
            <person name="Pipaliya S."/>
            <person name="Dacks J."/>
            <person name="Roger A.J."/>
        </authorList>
    </citation>
    <scope>NUCLEOTIDE SEQUENCE</scope>
    <source>
        <strain evidence="16">BMAN</strain>
    </source>
</reference>
<evidence type="ECO:0000256" key="14">
    <source>
        <dbReference type="SAM" id="Phobius"/>
    </source>
</evidence>
<dbReference type="InterPro" id="IPR045252">
    <property type="entry name" value="LPCAT1-like"/>
</dbReference>
<feature type="transmembrane region" description="Helical" evidence="14">
    <location>
        <begin position="95"/>
        <end position="113"/>
    </location>
</feature>
<name>A0A9Q0LF07_ANAIG</name>
<dbReference type="OrthoDB" id="10051137at2759"/>
<evidence type="ECO:0000259" key="15">
    <source>
        <dbReference type="SMART" id="SM00563"/>
    </source>
</evidence>
<evidence type="ECO:0000256" key="1">
    <source>
        <dbReference type="ARBA" id="ARBA00004370"/>
    </source>
</evidence>
<evidence type="ECO:0000256" key="7">
    <source>
        <dbReference type="ARBA" id="ARBA00022989"/>
    </source>
</evidence>
<keyword evidence="4" id="KW-0444">Lipid biosynthesis</keyword>
<feature type="transmembrane region" description="Helical" evidence="14">
    <location>
        <begin position="153"/>
        <end position="172"/>
    </location>
</feature>
<comment type="caution">
    <text evidence="16">The sequence shown here is derived from an EMBL/GenBank/DDBJ whole genome shotgun (WGS) entry which is preliminary data.</text>
</comment>
<feature type="transmembrane region" description="Helical" evidence="14">
    <location>
        <begin position="119"/>
        <end position="141"/>
    </location>
</feature>
<dbReference type="SMART" id="SM00563">
    <property type="entry name" value="PlsC"/>
    <property type="match status" value="1"/>
</dbReference>
<evidence type="ECO:0000256" key="8">
    <source>
        <dbReference type="ARBA" id="ARBA00023098"/>
    </source>
</evidence>
<evidence type="ECO:0000256" key="3">
    <source>
        <dbReference type="ARBA" id="ARBA00008655"/>
    </source>
</evidence>
<evidence type="ECO:0000256" key="12">
    <source>
        <dbReference type="ARBA" id="ARBA00023315"/>
    </source>
</evidence>
<sequence length="465" mass="54223">MTNLPLTNTQINASLNSKEDKLESLIGHLTRDDKEEIQKTFEDRMPEKLISNLSIKSTNGDFFEAAKFVSEGMQVIVDDQFSRAFKKKNYKPWNFEKYLYPVWILGVLFRYLVLFPLRVLIWVGGFFLIAVIFIIGSLILMKNKQKKLKFQTYMIKSWALLCFVSWSAVVRYHGTIPPKTTNNGKSLVFVANHTTLNDVVLLFRRQPCSIVGQRHSGFVGFLQNYVFAALDPVWFERWETKDRQSAIRKIKNRLNSGNVPLLLFPEGTCVNNEYCVMFKKGAFELDATIIPIAIKYNKLFANAYWNSREQSFLMHTLSLWASWAVIADVYFFPPQNKLPDETSTQFANRVKAMICRKAHLINCNADGYLKHVKLNENFIKHRQSQMANFLKKRFNLKEEENQNENQNQNENEKEKEKEKENIQNNNNNSQSEKNLKNLKNQNVLQNKKKITKSQSEIVLNSKKEK</sequence>
<evidence type="ECO:0000256" key="10">
    <source>
        <dbReference type="ARBA" id="ARBA00023209"/>
    </source>
</evidence>
<keyword evidence="10" id="KW-0594">Phospholipid biosynthesis</keyword>
<comment type="pathway">
    <text evidence="2">Lipid metabolism.</text>
</comment>
<accession>A0A9Q0LF07</accession>
<keyword evidence="17" id="KW-1185">Reference proteome</keyword>
<keyword evidence="11" id="KW-1208">Phospholipid metabolism</keyword>
<dbReference type="CDD" id="cd07991">
    <property type="entry name" value="LPLAT_LPCAT1-like"/>
    <property type="match status" value="1"/>
</dbReference>
<keyword evidence="12 16" id="KW-0012">Acyltransferase</keyword>
<keyword evidence="6 14" id="KW-0812">Transmembrane</keyword>
<dbReference type="GO" id="GO:0005783">
    <property type="term" value="C:endoplasmic reticulum"/>
    <property type="evidence" value="ECO:0007669"/>
    <property type="project" value="TreeGrafter"/>
</dbReference>
<keyword evidence="9 14" id="KW-0472">Membrane</keyword>
<dbReference type="InterPro" id="IPR002123">
    <property type="entry name" value="Plipid/glycerol_acylTrfase"/>
</dbReference>
<evidence type="ECO:0000256" key="2">
    <source>
        <dbReference type="ARBA" id="ARBA00005189"/>
    </source>
</evidence>
<evidence type="ECO:0000256" key="4">
    <source>
        <dbReference type="ARBA" id="ARBA00022516"/>
    </source>
</evidence>
<gene>
    <name evidence="16" type="ORF">M0811_09695</name>
</gene>
<feature type="compositionally biased region" description="Basic and acidic residues" evidence="13">
    <location>
        <begin position="410"/>
        <end position="421"/>
    </location>
</feature>
<dbReference type="Proteomes" id="UP001149090">
    <property type="component" value="Unassembled WGS sequence"/>
</dbReference>
<evidence type="ECO:0000256" key="11">
    <source>
        <dbReference type="ARBA" id="ARBA00023264"/>
    </source>
</evidence>
<organism evidence="16 17">
    <name type="scientific">Anaeramoeba ignava</name>
    <name type="common">Anaerobic marine amoeba</name>
    <dbReference type="NCBI Taxonomy" id="1746090"/>
    <lineage>
        <taxon>Eukaryota</taxon>
        <taxon>Metamonada</taxon>
        <taxon>Anaeramoebidae</taxon>
        <taxon>Anaeramoeba</taxon>
    </lineage>
</organism>
<evidence type="ECO:0000256" key="13">
    <source>
        <dbReference type="SAM" id="MobiDB-lite"/>
    </source>
</evidence>
<evidence type="ECO:0000256" key="6">
    <source>
        <dbReference type="ARBA" id="ARBA00022692"/>
    </source>
</evidence>
<comment type="subcellular location">
    <subcellularLocation>
        <location evidence="1">Membrane</location>
    </subcellularLocation>
</comment>
<dbReference type="SUPFAM" id="SSF69593">
    <property type="entry name" value="Glycerol-3-phosphate (1)-acyltransferase"/>
    <property type="match status" value="1"/>
</dbReference>
<feature type="compositionally biased region" description="Low complexity" evidence="13">
    <location>
        <begin position="422"/>
        <end position="445"/>
    </location>
</feature>
<feature type="domain" description="Phospholipid/glycerol acyltransferase" evidence="15">
    <location>
        <begin position="187"/>
        <end position="297"/>
    </location>
</feature>
<keyword evidence="7 14" id="KW-1133">Transmembrane helix</keyword>
<protein>
    <submittedName>
        <fullName evidence="16">Acyltransferase-like</fullName>
    </submittedName>
</protein>
<dbReference type="GO" id="GO:0008654">
    <property type="term" value="P:phospholipid biosynthetic process"/>
    <property type="evidence" value="ECO:0007669"/>
    <property type="project" value="UniProtKB-KW"/>
</dbReference>
<dbReference type="PANTHER" id="PTHR23063">
    <property type="entry name" value="PHOSPHOLIPID ACYLTRANSFERASE"/>
    <property type="match status" value="1"/>
</dbReference>
<dbReference type="GO" id="GO:0019432">
    <property type="term" value="P:triglyceride biosynthetic process"/>
    <property type="evidence" value="ECO:0007669"/>
    <property type="project" value="TreeGrafter"/>
</dbReference>
<evidence type="ECO:0000313" key="17">
    <source>
        <dbReference type="Proteomes" id="UP001149090"/>
    </source>
</evidence>
<keyword evidence="8" id="KW-0443">Lipid metabolism</keyword>
<feature type="region of interest" description="Disordered" evidence="13">
    <location>
        <begin position="398"/>
        <end position="465"/>
    </location>
</feature>
<keyword evidence="5" id="KW-0808">Transferase</keyword>
<dbReference type="GO" id="GO:0016020">
    <property type="term" value="C:membrane"/>
    <property type="evidence" value="ECO:0007669"/>
    <property type="project" value="UniProtKB-SubCell"/>
</dbReference>
<comment type="similarity">
    <text evidence="3">Belongs to the 1-acyl-sn-glycerol-3-phosphate acyltransferase family.</text>
</comment>
<dbReference type="PANTHER" id="PTHR23063:SF2">
    <property type="entry name" value="GLYCEROL-3-PHOSPHATE ACYLTRANSFERASE 4, ISOFORM D-RELATED"/>
    <property type="match status" value="1"/>
</dbReference>
<evidence type="ECO:0000256" key="9">
    <source>
        <dbReference type="ARBA" id="ARBA00023136"/>
    </source>
</evidence>
<dbReference type="OMA" id="TFPADNL"/>
<proteinExistence type="inferred from homology"/>
<dbReference type="AlphaFoldDB" id="A0A9Q0LF07"/>
<dbReference type="EMBL" id="JAPDFW010000083">
    <property type="protein sequence ID" value="KAJ5072051.1"/>
    <property type="molecule type" value="Genomic_DNA"/>
</dbReference>
<evidence type="ECO:0000313" key="16">
    <source>
        <dbReference type="EMBL" id="KAJ5072051.1"/>
    </source>
</evidence>
<dbReference type="Pfam" id="PF01553">
    <property type="entry name" value="Acyltransferase"/>
    <property type="match status" value="1"/>
</dbReference>
<dbReference type="GO" id="GO:0004366">
    <property type="term" value="F:glycerol-3-phosphate O-acyltransferase activity"/>
    <property type="evidence" value="ECO:0007669"/>
    <property type="project" value="TreeGrafter"/>
</dbReference>
<evidence type="ECO:0000256" key="5">
    <source>
        <dbReference type="ARBA" id="ARBA00022679"/>
    </source>
</evidence>